<dbReference type="InterPro" id="IPR023214">
    <property type="entry name" value="HAD_sf"/>
</dbReference>
<evidence type="ECO:0000256" key="5">
    <source>
        <dbReference type="ARBA" id="ARBA00022842"/>
    </source>
</evidence>
<dbReference type="PANTHER" id="PTHR20889:SF12">
    <property type="entry name" value="LP01149P"/>
    <property type="match status" value="1"/>
</dbReference>
<dbReference type="InterPro" id="IPR016965">
    <property type="entry name" value="Pase_PHOSPHO-typ"/>
</dbReference>
<comment type="similarity">
    <text evidence="2">Belongs to the HAD-like hydrolase superfamily. PHOSPHO family.</text>
</comment>
<feature type="binding site" evidence="8">
    <location>
        <position position="17"/>
    </location>
    <ligand>
        <name>Mg(2+)</name>
        <dbReference type="ChEBI" id="CHEBI:18420"/>
    </ligand>
</feature>
<sequence>MTIDKECSTELFVFDFDETIVNCNSDTYIDRLAPGGVIPEQLWKSFKNDNDWTAYMQQVFAYLHSVGIREDAYKKCLATMPFVEWLPKLLANLENGTTNKRFEVVIISDANSFFIGYALEHHKLNHIFMKVFTNPAHFDANGCLQIERFHEQNWCKLSSRNLCKGHIMKDFIAKRLAAGVHYDRINYAGDGSNDLCPSLKLSKNDRVFPRSGYPLHRLLANRKESGELSAQVFPFTSGEDIWKVLTS</sequence>
<proteinExistence type="inferred from homology"/>
<dbReference type="SUPFAM" id="SSF56784">
    <property type="entry name" value="HAD-like"/>
    <property type="match status" value="1"/>
</dbReference>
<name>A0A9Q0RR75_BLOTA</name>
<evidence type="ECO:0000256" key="1">
    <source>
        <dbReference type="ARBA" id="ARBA00001946"/>
    </source>
</evidence>
<evidence type="ECO:0000313" key="10">
    <source>
        <dbReference type="Proteomes" id="UP001142055"/>
    </source>
</evidence>
<evidence type="ECO:0000256" key="4">
    <source>
        <dbReference type="ARBA" id="ARBA00022801"/>
    </source>
</evidence>
<feature type="binding site" evidence="8">
    <location>
        <position position="15"/>
    </location>
    <ligand>
        <name>Mg(2+)</name>
        <dbReference type="ChEBI" id="CHEBI:18420"/>
    </ligand>
</feature>
<feature type="active site" description="Nucleophile" evidence="6">
    <location>
        <position position="15"/>
    </location>
</feature>
<dbReference type="NCBIfam" id="TIGR01489">
    <property type="entry name" value="DKMTPPase-SF"/>
    <property type="match status" value="1"/>
</dbReference>
<evidence type="ECO:0000256" key="7">
    <source>
        <dbReference type="PIRSR" id="PIRSR031051-2"/>
    </source>
</evidence>
<dbReference type="PIRSF" id="PIRSF031051">
    <property type="entry name" value="PyrdxlP_Pase_PHOSPHO2"/>
    <property type="match status" value="1"/>
</dbReference>
<gene>
    <name evidence="9" type="ORF">RDWZM_003778</name>
</gene>
<dbReference type="GO" id="GO:0016791">
    <property type="term" value="F:phosphatase activity"/>
    <property type="evidence" value="ECO:0007669"/>
    <property type="project" value="InterPro"/>
</dbReference>
<dbReference type="Pfam" id="PF06888">
    <property type="entry name" value="Put_Phosphatase"/>
    <property type="match status" value="1"/>
</dbReference>
<dbReference type="Proteomes" id="UP001142055">
    <property type="component" value="Chromosome 1"/>
</dbReference>
<dbReference type="GO" id="GO:0046872">
    <property type="term" value="F:metal ion binding"/>
    <property type="evidence" value="ECO:0007669"/>
    <property type="project" value="UniProtKB-KW"/>
</dbReference>
<dbReference type="InterPro" id="IPR006384">
    <property type="entry name" value="HAD_hydro_PyrdxlP_Pase-like"/>
</dbReference>
<feature type="binding site" evidence="8">
    <location>
        <position position="190"/>
    </location>
    <ligand>
        <name>Mg(2+)</name>
        <dbReference type="ChEBI" id="CHEBI:18420"/>
    </ligand>
</feature>
<dbReference type="OMA" id="HNLADCF"/>
<evidence type="ECO:0000256" key="2">
    <source>
        <dbReference type="ARBA" id="ARBA00008541"/>
    </source>
</evidence>
<protein>
    <submittedName>
        <fullName evidence="9">Uncharacterized protein</fullName>
    </submittedName>
</protein>
<dbReference type="AlphaFoldDB" id="A0A9Q0RR75"/>
<feature type="binding site" evidence="7">
    <location>
        <position position="26"/>
    </location>
    <ligand>
        <name>substrate</name>
    </ligand>
</feature>
<evidence type="ECO:0000313" key="9">
    <source>
        <dbReference type="EMBL" id="KAJ6225233.1"/>
    </source>
</evidence>
<evidence type="ECO:0000256" key="6">
    <source>
        <dbReference type="PIRSR" id="PIRSR031051-1"/>
    </source>
</evidence>
<evidence type="ECO:0000256" key="8">
    <source>
        <dbReference type="PIRSR" id="PIRSR031051-3"/>
    </source>
</evidence>
<comment type="caution">
    <text evidence="9">The sequence shown here is derived from an EMBL/GenBank/DDBJ whole genome shotgun (WGS) entry which is preliminary data.</text>
</comment>
<dbReference type="NCBIfam" id="TIGR01488">
    <property type="entry name" value="HAD-SF-IB"/>
    <property type="match status" value="1"/>
</dbReference>
<keyword evidence="5 8" id="KW-0460">Magnesium</keyword>
<dbReference type="EMBL" id="JAPWDV010000001">
    <property type="protein sequence ID" value="KAJ6225233.1"/>
    <property type="molecule type" value="Genomic_DNA"/>
</dbReference>
<dbReference type="InterPro" id="IPR036412">
    <property type="entry name" value="HAD-like_sf"/>
</dbReference>
<keyword evidence="3 8" id="KW-0479">Metal-binding</keyword>
<comment type="cofactor">
    <cofactor evidence="1 8">
        <name>Mg(2+)</name>
        <dbReference type="ChEBI" id="CHEBI:18420"/>
    </cofactor>
</comment>
<dbReference type="Gene3D" id="3.40.50.1000">
    <property type="entry name" value="HAD superfamily/HAD-like"/>
    <property type="match status" value="1"/>
</dbReference>
<organism evidence="9 10">
    <name type="scientific">Blomia tropicalis</name>
    <name type="common">Mite</name>
    <dbReference type="NCBI Taxonomy" id="40697"/>
    <lineage>
        <taxon>Eukaryota</taxon>
        <taxon>Metazoa</taxon>
        <taxon>Ecdysozoa</taxon>
        <taxon>Arthropoda</taxon>
        <taxon>Chelicerata</taxon>
        <taxon>Arachnida</taxon>
        <taxon>Acari</taxon>
        <taxon>Acariformes</taxon>
        <taxon>Sarcoptiformes</taxon>
        <taxon>Astigmata</taxon>
        <taxon>Glycyphagoidea</taxon>
        <taxon>Echimyopodidae</taxon>
        <taxon>Blomia</taxon>
    </lineage>
</organism>
<evidence type="ECO:0000256" key="3">
    <source>
        <dbReference type="ARBA" id="ARBA00022723"/>
    </source>
</evidence>
<dbReference type="PANTHER" id="PTHR20889">
    <property type="entry name" value="PHOSPHATASE, ORPHAN 1, 2"/>
    <property type="match status" value="1"/>
</dbReference>
<feature type="active site" description="Proton donor" evidence="6">
    <location>
        <position position="17"/>
    </location>
</feature>
<feature type="binding site" evidence="7">
    <location>
        <position position="109"/>
    </location>
    <ligand>
        <name>substrate</name>
    </ligand>
</feature>
<keyword evidence="10" id="KW-1185">Reference proteome</keyword>
<reference evidence="9" key="1">
    <citation type="submission" date="2022-12" db="EMBL/GenBank/DDBJ databases">
        <title>Genome assemblies of Blomia tropicalis.</title>
        <authorList>
            <person name="Cui Y."/>
        </authorList>
    </citation>
    <scope>NUCLEOTIDE SEQUENCE</scope>
    <source>
        <tissue evidence="9">Adult mites</tissue>
    </source>
</reference>
<keyword evidence="4" id="KW-0378">Hydrolase</keyword>
<accession>A0A9Q0RR75</accession>